<protein>
    <submittedName>
        <fullName evidence="1 2">Uncharacterized protein</fullName>
    </submittedName>
</protein>
<evidence type="ECO:0000313" key="3">
    <source>
        <dbReference type="Proteomes" id="UP000030765"/>
    </source>
</evidence>
<organism evidence="1">
    <name type="scientific">Anopheles sinensis</name>
    <name type="common">Mosquito</name>
    <dbReference type="NCBI Taxonomy" id="74873"/>
    <lineage>
        <taxon>Eukaryota</taxon>
        <taxon>Metazoa</taxon>
        <taxon>Ecdysozoa</taxon>
        <taxon>Arthropoda</taxon>
        <taxon>Hexapoda</taxon>
        <taxon>Insecta</taxon>
        <taxon>Pterygota</taxon>
        <taxon>Neoptera</taxon>
        <taxon>Endopterygota</taxon>
        <taxon>Diptera</taxon>
        <taxon>Nematocera</taxon>
        <taxon>Culicoidea</taxon>
        <taxon>Culicidae</taxon>
        <taxon>Anophelinae</taxon>
        <taxon>Anopheles</taxon>
    </lineage>
</organism>
<evidence type="ECO:0000313" key="1">
    <source>
        <dbReference type="EMBL" id="KFB44328.1"/>
    </source>
</evidence>
<dbReference type="Proteomes" id="UP000030765">
    <property type="component" value="Unassembled WGS sequence"/>
</dbReference>
<evidence type="ECO:0000313" key="2">
    <source>
        <dbReference type="EnsemblMetazoa" id="ASIC012227-PA"/>
    </source>
</evidence>
<dbReference type="VEuPathDB" id="VectorBase:ASIC012227"/>
<accession>A0A084W284</accession>
<sequence>MHRRWAVANGRPVCPFRCTLGAECLGALAEAIAFRILANGERCWRAMAKREDISNRAEVIQETIPKAAPNTSCPRVVGFSELTLIKSNTLADRVVPVPVCSAPFRPSCSERQAKPQQPITKPCEESLTYVDGIKNKIDVVFASRVA</sequence>
<dbReference type="EnsemblMetazoa" id="ASIC012227-RA">
    <property type="protein sequence ID" value="ASIC012227-PA"/>
    <property type="gene ID" value="ASIC012227"/>
</dbReference>
<dbReference type="AlphaFoldDB" id="A0A084W284"/>
<reference evidence="2" key="2">
    <citation type="submission" date="2020-05" db="UniProtKB">
        <authorList>
            <consortium name="EnsemblMetazoa"/>
        </authorList>
    </citation>
    <scope>IDENTIFICATION</scope>
</reference>
<dbReference type="EMBL" id="ATLV01019545">
    <property type="status" value="NOT_ANNOTATED_CDS"/>
    <property type="molecule type" value="Genomic_DNA"/>
</dbReference>
<name>A0A084W284_ANOSI</name>
<reference evidence="1 3" key="1">
    <citation type="journal article" date="2014" name="BMC Genomics">
        <title>Genome sequence of Anopheles sinensis provides insight into genetics basis of mosquito competence for malaria parasites.</title>
        <authorList>
            <person name="Zhou D."/>
            <person name="Zhang D."/>
            <person name="Ding G."/>
            <person name="Shi L."/>
            <person name="Hou Q."/>
            <person name="Ye Y."/>
            <person name="Xu Y."/>
            <person name="Zhou H."/>
            <person name="Xiong C."/>
            <person name="Li S."/>
            <person name="Yu J."/>
            <person name="Hong S."/>
            <person name="Yu X."/>
            <person name="Zou P."/>
            <person name="Chen C."/>
            <person name="Chang X."/>
            <person name="Wang W."/>
            <person name="Lv Y."/>
            <person name="Sun Y."/>
            <person name="Ma L."/>
            <person name="Shen B."/>
            <person name="Zhu C."/>
        </authorList>
    </citation>
    <scope>NUCLEOTIDE SEQUENCE [LARGE SCALE GENOMIC DNA]</scope>
</reference>
<gene>
    <name evidence="1" type="ORF">ZHAS_00012227</name>
</gene>
<keyword evidence="3" id="KW-1185">Reference proteome</keyword>
<proteinExistence type="predicted"/>
<dbReference type="EMBL" id="KE525275">
    <property type="protein sequence ID" value="KFB44328.1"/>
    <property type="molecule type" value="Genomic_DNA"/>
</dbReference>